<dbReference type="CDD" id="cd20956">
    <property type="entry name" value="IgI_4_Dscam"/>
    <property type="match status" value="1"/>
</dbReference>
<dbReference type="GO" id="GO:0070593">
    <property type="term" value="P:dendrite self-avoidance"/>
    <property type="evidence" value="ECO:0007669"/>
    <property type="project" value="TreeGrafter"/>
</dbReference>
<evidence type="ECO:0000256" key="2">
    <source>
        <dbReference type="ARBA" id="ARBA00022692"/>
    </source>
</evidence>
<evidence type="ECO:0000256" key="8">
    <source>
        <dbReference type="ARBA" id="ARBA00023157"/>
    </source>
</evidence>
<dbReference type="FunFam" id="2.60.40.10:FF:000333">
    <property type="entry name" value="Down syndrome cell adhesion molecule"/>
    <property type="match status" value="1"/>
</dbReference>
<keyword evidence="5" id="KW-0130">Cell adhesion</keyword>
<keyword evidence="3" id="KW-0732">Signal</keyword>
<dbReference type="AlphaFoldDB" id="A0A7R9EUG3"/>
<keyword evidence="4" id="KW-0677">Repeat</keyword>
<dbReference type="InterPro" id="IPR013098">
    <property type="entry name" value="Ig_I-set"/>
</dbReference>
<keyword evidence="9" id="KW-0393">Immunoglobulin domain</keyword>
<dbReference type="InterPro" id="IPR036179">
    <property type="entry name" value="Ig-like_dom_sf"/>
</dbReference>
<organism evidence="11">
    <name type="scientific">Timema bartmani</name>
    <dbReference type="NCBI Taxonomy" id="61472"/>
    <lineage>
        <taxon>Eukaryota</taxon>
        <taxon>Metazoa</taxon>
        <taxon>Ecdysozoa</taxon>
        <taxon>Arthropoda</taxon>
        <taxon>Hexapoda</taxon>
        <taxon>Insecta</taxon>
        <taxon>Pterygota</taxon>
        <taxon>Neoptera</taxon>
        <taxon>Polyneoptera</taxon>
        <taxon>Phasmatodea</taxon>
        <taxon>Timematodea</taxon>
        <taxon>Timematoidea</taxon>
        <taxon>Timematidae</taxon>
        <taxon>Timema</taxon>
    </lineage>
</organism>
<keyword evidence="7" id="KW-0472">Membrane</keyword>
<keyword evidence="8" id="KW-1015">Disulfide bond</keyword>
<protein>
    <recommendedName>
        <fullName evidence="10">Ig-like domain-containing protein</fullName>
    </recommendedName>
</protein>
<evidence type="ECO:0000256" key="1">
    <source>
        <dbReference type="ARBA" id="ARBA00004167"/>
    </source>
</evidence>
<dbReference type="InterPro" id="IPR003598">
    <property type="entry name" value="Ig_sub2"/>
</dbReference>
<dbReference type="GO" id="GO:0007156">
    <property type="term" value="P:homophilic cell adhesion via plasma membrane adhesion molecules"/>
    <property type="evidence" value="ECO:0007669"/>
    <property type="project" value="TreeGrafter"/>
</dbReference>
<sequence length="304" mass="33040">MAQGTAELRLGDTPPQLVYGFIRQNIQPGPSVSLKCVASGNPTPNIKWTLDGYPLPLNERFVIGQYVPMYGDVISHVNITSVHVQEGGTYQCSAVNRVGEASHSAQLNVYGKLHIGQIVAARWLFQGDRELPINRRHLVFPNNTLVIEKVQSGVDNGVYRCDATDKQARTASGTAHVNVMVPPKITPFNFRSDLHLGERVGVQCVVSKGDPPLDVYWLKDGHKLGVHDGQVEGEGIVLRTLDQFTSVLSIGALALTHGGNYTCQARNNAALATHTAPLSVNGMAMATHDNSAPQFVTQEMTHFK</sequence>
<keyword evidence="6" id="KW-1133">Transmembrane helix</keyword>
<dbReference type="FunFam" id="2.60.40.10:FF:000017">
    <property type="entry name" value="Down syndrome cell adhesion molecule b"/>
    <property type="match status" value="1"/>
</dbReference>
<evidence type="ECO:0000259" key="10">
    <source>
        <dbReference type="PROSITE" id="PS50835"/>
    </source>
</evidence>
<dbReference type="Pfam" id="PF13927">
    <property type="entry name" value="Ig_3"/>
    <property type="match status" value="1"/>
</dbReference>
<name>A0A7R9EUG3_9NEOP</name>
<dbReference type="GO" id="GO:0005886">
    <property type="term" value="C:plasma membrane"/>
    <property type="evidence" value="ECO:0007669"/>
    <property type="project" value="TreeGrafter"/>
</dbReference>
<evidence type="ECO:0000256" key="5">
    <source>
        <dbReference type="ARBA" id="ARBA00022889"/>
    </source>
</evidence>
<dbReference type="PANTHER" id="PTHR10075:SF100">
    <property type="entry name" value="FASCICLIN-2"/>
    <property type="match status" value="1"/>
</dbReference>
<evidence type="ECO:0000313" key="11">
    <source>
        <dbReference type="EMBL" id="CAD7441249.1"/>
    </source>
</evidence>
<dbReference type="InterPro" id="IPR007110">
    <property type="entry name" value="Ig-like_dom"/>
</dbReference>
<gene>
    <name evidence="11" type="ORF">TBIB3V08_LOCUS3721</name>
</gene>
<evidence type="ECO:0000256" key="3">
    <source>
        <dbReference type="ARBA" id="ARBA00022729"/>
    </source>
</evidence>
<dbReference type="Pfam" id="PF07679">
    <property type="entry name" value="I-set"/>
    <property type="match status" value="1"/>
</dbReference>
<dbReference type="PANTHER" id="PTHR10075">
    <property type="entry name" value="BASIGIN RELATED"/>
    <property type="match status" value="1"/>
</dbReference>
<dbReference type="SUPFAM" id="SSF48726">
    <property type="entry name" value="Immunoglobulin"/>
    <property type="match status" value="3"/>
</dbReference>
<feature type="domain" description="Ig-like" evidence="10">
    <location>
        <begin position="122"/>
        <end position="172"/>
    </location>
</feature>
<dbReference type="PROSITE" id="PS50835">
    <property type="entry name" value="IG_LIKE"/>
    <property type="match status" value="3"/>
</dbReference>
<evidence type="ECO:0000256" key="7">
    <source>
        <dbReference type="ARBA" id="ARBA00023136"/>
    </source>
</evidence>
<dbReference type="GO" id="GO:0098632">
    <property type="term" value="F:cell-cell adhesion mediator activity"/>
    <property type="evidence" value="ECO:0007669"/>
    <property type="project" value="TreeGrafter"/>
</dbReference>
<dbReference type="EMBL" id="OD565256">
    <property type="protein sequence ID" value="CAD7441249.1"/>
    <property type="molecule type" value="Genomic_DNA"/>
</dbReference>
<feature type="domain" description="Ig-like" evidence="10">
    <location>
        <begin position="183"/>
        <end position="279"/>
    </location>
</feature>
<keyword evidence="2" id="KW-0812">Transmembrane</keyword>
<dbReference type="InterPro" id="IPR003599">
    <property type="entry name" value="Ig_sub"/>
</dbReference>
<evidence type="ECO:0000256" key="6">
    <source>
        <dbReference type="ARBA" id="ARBA00022989"/>
    </source>
</evidence>
<dbReference type="Gene3D" id="2.60.40.10">
    <property type="entry name" value="Immunoglobulins"/>
    <property type="match status" value="3"/>
</dbReference>
<evidence type="ECO:0000256" key="9">
    <source>
        <dbReference type="ARBA" id="ARBA00023319"/>
    </source>
</evidence>
<feature type="domain" description="Ig-like" evidence="10">
    <location>
        <begin position="15"/>
        <end position="108"/>
    </location>
</feature>
<dbReference type="SMART" id="SM00408">
    <property type="entry name" value="IGc2"/>
    <property type="match status" value="2"/>
</dbReference>
<reference evidence="11" key="1">
    <citation type="submission" date="2020-11" db="EMBL/GenBank/DDBJ databases">
        <authorList>
            <person name="Tran Van P."/>
        </authorList>
    </citation>
    <scope>NUCLEOTIDE SEQUENCE</scope>
</reference>
<dbReference type="SMART" id="SM00409">
    <property type="entry name" value="IG"/>
    <property type="match status" value="2"/>
</dbReference>
<dbReference type="InterPro" id="IPR013783">
    <property type="entry name" value="Ig-like_fold"/>
</dbReference>
<dbReference type="GO" id="GO:0030424">
    <property type="term" value="C:axon"/>
    <property type="evidence" value="ECO:0007669"/>
    <property type="project" value="TreeGrafter"/>
</dbReference>
<proteinExistence type="predicted"/>
<evidence type="ECO:0000256" key="4">
    <source>
        <dbReference type="ARBA" id="ARBA00022737"/>
    </source>
</evidence>
<accession>A0A7R9EUG3</accession>
<dbReference type="GO" id="GO:0007411">
    <property type="term" value="P:axon guidance"/>
    <property type="evidence" value="ECO:0007669"/>
    <property type="project" value="TreeGrafter"/>
</dbReference>
<comment type="subcellular location">
    <subcellularLocation>
        <location evidence="1">Membrane</location>
        <topology evidence="1">Single-pass membrane protein</topology>
    </subcellularLocation>
</comment>